<dbReference type="GeneID" id="36332956"/>
<accession>A0A1X6N6X4</accession>
<dbReference type="AlphaFoldDB" id="A0A1X6N6X4"/>
<evidence type="ECO:0000313" key="1">
    <source>
        <dbReference type="EMBL" id="OSX64232.1"/>
    </source>
</evidence>
<dbReference type="STRING" id="670580.A0A1X6N6X4"/>
<dbReference type="Proteomes" id="UP000194127">
    <property type="component" value="Unassembled WGS sequence"/>
</dbReference>
<dbReference type="OrthoDB" id="5429442at2759"/>
<protein>
    <submittedName>
        <fullName evidence="1">Uncharacterized protein</fullName>
    </submittedName>
</protein>
<sequence>MCYGENCAPQAELYINAQLNALYQNAVACIAQHGNAKHAEDHFRYSHALADFFFGPVEDETNSELGAMFQASFDSPSLEFVCNHNAILRINIKEGHYYSDLTDNRPSVLNKECAQHINKTEVAFRVDFDVREIDLAGVKHGNGKALIRLVILDLTTARFVSSTPALPDSPDVVAFYLTQYLEFLQRAGINMLFSLPDFDDSDFRLTIDHLFKGHALVDAGVLHGTSVEAINAQLSSSWLKAAMLVDGDSEQETIADGAAVALAQCEGSWTVDETDIQYNLKFDAPRVEAICSQEAVLYFKLDEVSFHAQSDHVERIEQHTDRGWEIAIAADVVRREESDGGSTLLEIDAQKSRVCEDLCTLPEREDAGEFAQICVKSTIEFFKEEYLALLDSGGSLTLYDSRLTTSNAHEDIINADSVSEDVVDENEEVNDEGLHNVQPNSPSVGSSSDISSVRLASWKAVLGSDMHGFDEVIAMSQATINVHFKRLWNAAVTAQASEKTACLARWTYEQFFSATFKPPAVRLLSNGRAILWVHLDEGQLKVLKNKTPWDESDWYHFADWQLAFELDVKMDSGLEEARLASLSLTSESSFDSDNCDWQHVYFDFTNIQFLHEYSRLEGLLQTQDDIRPIDKVHATLYYIRYHYFLELRRSGLNALLSIPILKSSSSLPSLALTSASLRIHSDQVVTRKNWAQMASSFEPVLLVLGMTAFRSPPSASLEGTTDWIVNWRRSSSEAIICLSRDIVTDRTLLLPLARISTMTTIVPIISPVDTIGEWTPQFTALVRDQSRKNRSCSWTTQESDKEGSLKWKWEQRVAFHYEQEGDGIASGACSASCKTCNYVELSSTPARDAMQIKMWGDVKIESSVTLETAQNLAKSSAKWNISLALQSTIGGIEARVLEVVNPTLEDDEHEGGLPTVKLFDIRSMLAAELPNVIDADDLLQELRQFEGPWQFCYPGTEVCTLSNPMATAKGDLVFELRTSSQQEVSAPVTPTGLGIVSSYDTQTSEFAVDITMTDVQRSHLIATA</sequence>
<dbReference type="RefSeq" id="XP_024341026.1">
    <property type="nucleotide sequence ID" value="XM_024488007.1"/>
</dbReference>
<organism evidence="1 2">
    <name type="scientific">Postia placenta MAD-698-R-SB12</name>
    <dbReference type="NCBI Taxonomy" id="670580"/>
    <lineage>
        <taxon>Eukaryota</taxon>
        <taxon>Fungi</taxon>
        <taxon>Dikarya</taxon>
        <taxon>Basidiomycota</taxon>
        <taxon>Agaricomycotina</taxon>
        <taxon>Agaricomycetes</taxon>
        <taxon>Polyporales</taxon>
        <taxon>Adustoporiaceae</taxon>
        <taxon>Rhodonia</taxon>
    </lineage>
</organism>
<keyword evidence="2" id="KW-1185">Reference proteome</keyword>
<reference evidence="1 2" key="1">
    <citation type="submission" date="2017-04" db="EMBL/GenBank/DDBJ databases">
        <title>Genome Sequence of the Model Brown-Rot Fungus Postia placenta SB12.</title>
        <authorList>
            <consortium name="DOE Joint Genome Institute"/>
            <person name="Gaskell J."/>
            <person name="Kersten P."/>
            <person name="Larrondo L.F."/>
            <person name="Canessa P."/>
            <person name="Martinez D."/>
            <person name="Hibbett D."/>
            <person name="Schmoll M."/>
            <person name="Kubicek C.P."/>
            <person name="Martinez A.T."/>
            <person name="Yadav J."/>
            <person name="Master E."/>
            <person name="Magnuson J.K."/>
            <person name="James T."/>
            <person name="Yaver D."/>
            <person name="Berka R."/>
            <person name="Labutti K."/>
            <person name="Lipzen A."/>
            <person name="Aerts A."/>
            <person name="Barry K."/>
            <person name="Henrissat B."/>
            <person name="Blanchette R."/>
            <person name="Grigoriev I."/>
            <person name="Cullen D."/>
        </authorList>
    </citation>
    <scope>NUCLEOTIDE SEQUENCE [LARGE SCALE GENOMIC DNA]</scope>
    <source>
        <strain evidence="1 2">MAD-698-R-SB12</strain>
    </source>
</reference>
<name>A0A1X6N6X4_9APHY</name>
<gene>
    <name evidence="1" type="ORF">POSPLADRAFT_1168417</name>
</gene>
<dbReference type="EMBL" id="KZ110594">
    <property type="protein sequence ID" value="OSX64232.1"/>
    <property type="molecule type" value="Genomic_DNA"/>
</dbReference>
<evidence type="ECO:0000313" key="2">
    <source>
        <dbReference type="Proteomes" id="UP000194127"/>
    </source>
</evidence>
<proteinExistence type="predicted"/>